<proteinExistence type="evidence at transcript level"/>
<sequence>MSLWVYFIAAMLLPQSLESAKEELRTKCPPGRFGPRCMYQCHCKGTNSCSLDTGSCASGECARGYVGDGCQNVNLAFNANTSSKNLVDSNATSCQTEGLQSQHWLDLREKLWLRRFTIVVTGFAFHTTESLKDNKGAQVFIQVTNSSDTKPEWMTSSNARITWSGNGEVDIFLEYAVQGRYLWIRGSNLLFCEVYVFGGRNVALYRPTAQSSTLEKFTSSLAVDGVTSQRFADNSCSHTKGASGPNKFKEIFKERVSWWRVNLTSRHVISRIVIYSRLGYEERLRWFHLRAGSLDPASLLTVYQSPDKRPPSILDILPVTPMSLAVLQVDLYGRGRILTLCEVQLFGECPDMTYGPSCNNTCDCADPEEVCDSFSGSCLSGQAGEGGTPIPVKDREDDKESESDSLLTGIVVGVILVVAFLILGLFIALWLRRRNNKRNDKTEESTTTTDLPSQDDDTYEVVETTHNSQGDVILRDVSTGNGNSTSARPSFRQKFNSLTLCGANSTKKKTDARKKGGMRSRKGGPMPLPPRVTASDVYDDANSSGGACAGGDGSGEMYEVLGDREYESPYTVFKPAVYNNTL</sequence>
<feature type="region of interest" description="Disordered" evidence="8">
    <location>
        <begin position="438"/>
        <end position="457"/>
    </location>
</feature>
<evidence type="ECO:0000256" key="10">
    <source>
        <dbReference type="SAM" id="SignalP"/>
    </source>
</evidence>
<keyword evidence="5" id="KW-0430">Lectin</keyword>
<feature type="domain" description="Fucolectin tachylectin-4 pentraxin-1" evidence="11">
    <location>
        <begin position="199"/>
        <end position="352"/>
    </location>
</feature>
<dbReference type="GO" id="GO:0001868">
    <property type="term" value="P:regulation of complement activation, lectin pathway"/>
    <property type="evidence" value="ECO:0007669"/>
    <property type="project" value="UniProtKB-ARBA"/>
</dbReference>
<dbReference type="AlphaFoldDB" id="A0A0A7RPN1"/>
<feature type="transmembrane region" description="Helical" evidence="9">
    <location>
        <begin position="406"/>
        <end position="431"/>
    </location>
</feature>
<reference evidence="12" key="1">
    <citation type="journal article" date="2015" name="Dev. Comp. Immunol.">
        <title>Lectin-like molecules in transcriptome of Littorina littorea hemocytes.</title>
        <authorList>
            <person name="Gorbushin A.M."/>
            <person name="Borisova E.A."/>
        </authorList>
    </citation>
    <scope>NUCLEOTIDE SEQUENCE</scope>
</reference>
<evidence type="ECO:0000256" key="9">
    <source>
        <dbReference type="SAM" id="Phobius"/>
    </source>
</evidence>
<feature type="chain" id="PRO_5002033448" evidence="10">
    <location>
        <begin position="20"/>
        <end position="582"/>
    </location>
</feature>
<feature type="compositionally biased region" description="Basic residues" evidence="8">
    <location>
        <begin position="506"/>
        <end position="522"/>
    </location>
</feature>
<comment type="similarity">
    <text evidence="2">Belongs to the fucolectin family.</text>
</comment>
<evidence type="ECO:0000256" key="2">
    <source>
        <dbReference type="ARBA" id="ARBA00010147"/>
    </source>
</evidence>
<dbReference type="InterPro" id="IPR051941">
    <property type="entry name" value="BG_Antigen-Binding_Lectin"/>
</dbReference>
<evidence type="ECO:0000259" key="11">
    <source>
        <dbReference type="SMART" id="SM00607"/>
    </source>
</evidence>
<keyword evidence="6" id="KW-0106">Calcium</keyword>
<dbReference type="PANTHER" id="PTHR45713">
    <property type="entry name" value="FTP DOMAIN-CONTAINING PROTEIN"/>
    <property type="match status" value="1"/>
</dbReference>
<gene>
    <name evidence="12" type="primary">FLReP-2-1</name>
</gene>
<dbReference type="EMBL" id="KM892437">
    <property type="protein sequence ID" value="AJA37851.1"/>
    <property type="molecule type" value="mRNA"/>
</dbReference>
<keyword evidence="9" id="KW-1133">Transmembrane helix</keyword>
<comment type="function">
    <text evidence="1">Acts as a defensive agent. Recognizes blood group fucosylated oligosaccharides including A, B, H and Lewis B-type antigens. Does not recognize Lewis A antigen and has low affinity for monovalent haptens.</text>
</comment>
<keyword evidence="10" id="KW-0732">Signal</keyword>
<evidence type="ECO:0000256" key="6">
    <source>
        <dbReference type="ARBA" id="ARBA00022837"/>
    </source>
</evidence>
<dbReference type="GO" id="GO:0010185">
    <property type="term" value="P:regulation of cellular defense response"/>
    <property type="evidence" value="ECO:0007669"/>
    <property type="project" value="UniProtKB-ARBA"/>
</dbReference>
<evidence type="ECO:0000256" key="8">
    <source>
        <dbReference type="SAM" id="MobiDB-lite"/>
    </source>
</evidence>
<evidence type="ECO:0000313" key="12">
    <source>
        <dbReference type="EMBL" id="AJA37851.1"/>
    </source>
</evidence>
<keyword evidence="9" id="KW-0472">Membrane</keyword>
<evidence type="ECO:0000256" key="1">
    <source>
        <dbReference type="ARBA" id="ARBA00002219"/>
    </source>
</evidence>
<accession>A0A0A7RPN1</accession>
<dbReference type="GO" id="GO:0046872">
    <property type="term" value="F:metal ion binding"/>
    <property type="evidence" value="ECO:0007669"/>
    <property type="project" value="UniProtKB-KW"/>
</dbReference>
<evidence type="ECO:0000256" key="5">
    <source>
        <dbReference type="ARBA" id="ARBA00022734"/>
    </source>
</evidence>
<feature type="region of interest" description="Disordered" evidence="8">
    <location>
        <begin position="506"/>
        <end position="530"/>
    </location>
</feature>
<protein>
    <submittedName>
        <fullName evidence="12">Fucolectin-related protein</fullName>
    </submittedName>
</protein>
<dbReference type="InterPro" id="IPR008979">
    <property type="entry name" value="Galactose-bd-like_sf"/>
</dbReference>
<keyword evidence="4" id="KW-0479">Metal-binding</keyword>
<evidence type="ECO:0000256" key="7">
    <source>
        <dbReference type="ARBA" id="ARBA00023157"/>
    </source>
</evidence>
<dbReference type="Gene3D" id="2.170.300.10">
    <property type="entry name" value="Tie2 ligand-binding domain superfamily"/>
    <property type="match status" value="1"/>
</dbReference>
<dbReference type="PANTHER" id="PTHR45713:SF6">
    <property type="entry name" value="F5_8 TYPE C DOMAIN-CONTAINING PROTEIN"/>
    <property type="match status" value="1"/>
</dbReference>
<feature type="signal peptide" evidence="10">
    <location>
        <begin position="1"/>
        <end position="19"/>
    </location>
</feature>
<name>A0A0A7RPN1_LITLI</name>
<dbReference type="InterPro" id="IPR006585">
    <property type="entry name" value="FTP1"/>
</dbReference>
<keyword evidence="9" id="KW-0812">Transmembrane</keyword>
<dbReference type="SUPFAM" id="SSF49785">
    <property type="entry name" value="Galactose-binding domain-like"/>
    <property type="match status" value="1"/>
</dbReference>
<evidence type="ECO:0000256" key="4">
    <source>
        <dbReference type="ARBA" id="ARBA00022723"/>
    </source>
</evidence>
<dbReference type="GO" id="GO:0042806">
    <property type="term" value="F:fucose binding"/>
    <property type="evidence" value="ECO:0007669"/>
    <property type="project" value="UniProtKB-ARBA"/>
</dbReference>
<keyword evidence="7" id="KW-1015">Disulfide bond</keyword>
<dbReference type="SMART" id="SM00607">
    <property type="entry name" value="FTP"/>
    <property type="match status" value="1"/>
</dbReference>
<dbReference type="Gene3D" id="2.60.120.260">
    <property type="entry name" value="Galactose-binding domain-like"/>
    <property type="match status" value="1"/>
</dbReference>
<comment type="subunit">
    <text evidence="3">Homotrimer.</text>
</comment>
<evidence type="ECO:0000256" key="3">
    <source>
        <dbReference type="ARBA" id="ARBA00011233"/>
    </source>
</evidence>
<organism evidence="12">
    <name type="scientific">Littorina littorea</name>
    <name type="common">Common periwinkle</name>
    <dbReference type="NCBI Taxonomy" id="31216"/>
    <lineage>
        <taxon>Eukaryota</taxon>
        <taxon>Metazoa</taxon>
        <taxon>Spiralia</taxon>
        <taxon>Lophotrochozoa</taxon>
        <taxon>Mollusca</taxon>
        <taxon>Gastropoda</taxon>
        <taxon>Caenogastropoda</taxon>
        <taxon>Littorinimorpha</taxon>
        <taxon>Littorinoidea</taxon>
        <taxon>Littorinidae</taxon>
        <taxon>Littorina</taxon>
    </lineage>
</organism>